<dbReference type="InterPro" id="IPR036286">
    <property type="entry name" value="LexA/Signal_pep-like_sf"/>
</dbReference>
<dbReference type="CDD" id="cd00093">
    <property type="entry name" value="HTH_XRE"/>
    <property type="match status" value="1"/>
</dbReference>
<proteinExistence type="predicted"/>
<dbReference type="Gene3D" id="2.10.109.10">
    <property type="entry name" value="Umud Fragment, subunit A"/>
    <property type="match status" value="1"/>
</dbReference>
<accession>A0ABT6FAA2</accession>
<evidence type="ECO:0000256" key="1">
    <source>
        <dbReference type="SAM" id="MobiDB-lite"/>
    </source>
</evidence>
<evidence type="ECO:0000313" key="3">
    <source>
        <dbReference type="EMBL" id="MDG3004406.1"/>
    </source>
</evidence>
<protein>
    <submittedName>
        <fullName evidence="3">S24 family peptidase</fullName>
    </submittedName>
</protein>
<dbReference type="Proteomes" id="UP001216907">
    <property type="component" value="Unassembled WGS sequence"/>
</dbReference>
<dbReference type="Gene3D" id="1.10.260.40">
    <property type="entry name" value="lambda repressor-like DNA-binding domains"/>
    <property type="match status" value="1"/>
</dbReference>
<evidence type="ECO:0000259" key="2">
    <source>
        <dbReference type="Pfam" id="PF00717"/>
    </source>
</evidence>
<dbReference type="InterPro" id="IPR001387">
    <property type="entry name" value="Cro/C1-type_HTH"/>
</dbReference>
<name>A0ABT6FAA2_9BACT</name>
<dbReference type="EMBL" id="JARRAG010000002">
    <property type="protein sequence ID" value="MDG3004406.1"/>
    <property type="molecule type" value="Genomic_DNA"/>
</dbReference>
<dbReference type="RefSeq" id="WP_277860764.1">
    <property type="nucleotide sequence ID" value="NZ_JARRAG010000002.1"/>
</dbReference>
<reference evidence="3 4" key="1">
    <citation type="submission" date="2023-03" db="EMBL/GenBank/DDBJ databases">
        <title>Paludisphaera mucosa sp. nov. a novel planctomycete from northern fen.</title>
        <authorList>
            <person name="Ivanova A."/>
        </authorList>
    </citation>
    <scope>NUCLEOTIDE SEQUENCE [LARGE SCALE GENOMIC DNA]</scope>
    <source>
        <strain evidence="3 4">Pla2</strain>
    </source>
</reference>
<dbReference type="SUPFAM" id="SSF51306">
    <property type="entry name" value="LexA/Signal peptidase"/>
    <property type="match status" value="1"/>
</dbReference>
<dbReference type="InterPro" id="IPR015927">
    <property type="entry name" value="Peptidase_S24_S26A/B/C"/>
</dbReference>
<feature type="domain" description="Peptidase S24/S26A/S26B/S26C" evidence="2">
    <location>
        <begin position="165"/>
        <end position="241"/>
    </location>
</feature>
<dbReference type="Pfam" id="PF00717">
    <property type="entry name" value="Peptidase_S24"/>
    <property type="match status" value="1"/>
</dbReference>
<feature type="region of interest" description="Disordered" evidence="1">
    <location>
        <begin position="140"/>
        <end position="162"/>
    </location>
</feature>
<organism evidence="3 4">
    <name type="scientific">Paludisphaera mucosa</name>
    <dbReference type="NCBI Taxonomy" id="3030827"/>
    <lineage>
        <taxon>Bacteria</taxon>
        <taxon>Pseudomonadati</taxon>
        <taxon>Planctomycetota</taxon>
        <taxon>Planctomycetia</taxon>
        <taxon>Isosphaerales</taxon>
        <taxon>Isosphaeraceae</taxon>
        <taxon>Paludisphaera</taxon>
    </lineage>
</organism>
<dbReference type="SUPFAM" id="SSF47413">
    <property type="entry name" value="lambda repressor-like DNA-binding domains"/>
    <property type="match status" value="1"/>
</dbReference>
<evidence type="ECO:0000313" key="4">
    <source>
        <dbReference type="Proteomes" id="UP001216907"/>
    </source>
</evidence>
<gene>
    <name evidence="3" type="ORF">PZE19_11525</name>
</gene>
<comment type="caution">
    <text evidence="3">The sequence shown here is derived from an EMBL/GenBank/DDBJ whole genome shotgun (WGS) entry which is preliminary data.</text>
</comment>
<dbReference type="InterPro" id="IPR010982">
    <property type="entry name" value="Lambda_DNA-bd_dom_sf"/>
</dbReference>
<sequence length="270" mass="29950">MARRKTLPDSLRAKLELAERLAILRLELFGERGGPEMARRLGIPVRTWYNYEGGVTVPAEVVLKIIELTAVEPTWLLHGKGPKFRPSTRHDRGDGPAQPTVMVGALLRTALQLLEGEASPELGSATARFLESERSLTTGERDVKGLGSASRHDHDTLRAERGRGEREWLEARREGRCLAVPDDAMEPVLARGASVAFAKDDEESLTSLDGRMVVAWVDGVAMVRWFQDRGDHALLRAEDSGERAVRIELDADGKSPVVQVRRILWIEAVH</sequence>
<keyword evidence="4" id="KW-1185">Reference proteome</keyword>